<organism evidence="1 2">
    <name type="scientific">Sulfobacillus acidophilus</name>
    <dbReference type="NCBI Taxonomy" id="53633"/>
    <lineage>
        <taxon>Bacteria</taxon>
        <taxon>Bacillati</taxon>
        <taxon>Bacillota</taxon>
        <taxon>Clostridia</taxon>
        <taxon>Eubacteriales</taxon>
        <taxon>Clostridiales Family XVII. Incertae Sedis</taxon>
        <taxon>Sulfobacillus</taxon>
    </lineage>
</organism>
<dbReference type="AlphaFoldDB" id="A0A2T2WED2"/>
<evidence type="ECO:0000313" key="2">
    <source>
        <dbReference type="Proteomes" id="UP000241848"/>
    </source>
</evidence>
<reference evidence="1 2" key="1">
    <citation type="journal article" date="2014" name="BMC Genomics">
        <title>Comparison of environmental and isolate Sulfobacillus genomes reveals diverse carbon, sulfur, nitrogen, and hydrogen metabolisms.</title>
        <authorList>
            <person name="Justice N.B."/>
            <person name="Norman A."/>
            <person name="Brown C.T."/>
            <person name="Singh A."/>
            <person name="Thomas B.C."/>
            <person name="Banfield J.F."/>
        </authorList>
    </citation>
    <scope>NUCLEOTIDE SEQUENCE [LARGE SCALE GENOMIC DNA]</scope>
    <source>
        <strain evidence="1">AMDSBA3</strain>
    </source>
</reference>
<proteinExistence type="predicted"/>
<dbReference type="EMBL" id="PXYV01000056">
    <property type="protein sequence ID" value="PSR20602.1"/>
    <property type="molecule type" value="Genomic_DNA"/>
</dbReference>
<dbReference type="InterPro" id="IPR025855">
    <property type="entry name" value="Replic_Relax"/>
</dbReference>
<gene>
    <name evidence="1" type="ORF">C7B45_14270</name>
</gene>
<name>A0A2T2WED2_9FIRM</name>
<evidence type="ECO:0000313" key="1">
    <source>
        <dbReference type="EMBL" id="PSR20602.1"/>
    </source>
</evidence>
<comment type="caution">
    <text evidence="1">The sequence shown here is derived from an EMBL/GenBank/DDBJ whole genome shotgun (WGS) entry which is preliminary data.</text>
</comment>
<accession>A0A2T2WED2</accession>
<dbReference type="Proteomes" id="UP000241848">
    <property type="component" value="Unassembled WGS sequence"/>
</dbReference>
<dbReference type="Pfam" id="PF13814">
    <property type="entry name" value="Replic_Relax"/>
    <property type="match status" value="1"/>
</dbReference>
<sequence>MADMHSDLRTTLKAVGYITSEQLQQHFGLATTAIALEPWMLMTAQGLWDRDQYQKGARLHHWALRTQVFLDLAPQLQEWQIEAHVADVIRPDALLQVTRVPAPIALEVDTGKENERQWQEKLVAYEFSPSQWHVFVVAQGQARRLAGLAQWLAENCPRPWLLLRASELACAWSWDWREPRAEVQNPPTTRVSLARTVQYCLNGEIVARGWAESELSAGHLEVKAYERRHGVDLYHLR</sequence>
<protein>
    <submittedName>
        <fullName evidence="1">Uncharacterized protein</fullName>
    </submittedName>
</protein>